<name>A0A9P9XJM6_9PEZI</name>
<organism evidence="2 3">
    <name type="scientific">Colletotrichum abscissum</name>
    <dbReference type="NCBI Taxonomy" id="1671311"/>
    <lineage>
        <taxon>Eukaryota</taxon>
        <taxon>Fungi</taxon>
        <taxon>Dikarya</taxon>
        <taxon>Ascomycota</taxon>
        <taxon>Pezizomycotina</taxon>
        <taxon>Sordariomycetes</taxon>
        <taxon>Hypocreomycetidae</taxon>
        <taxon>Glomerellales</taxon>
        <taxon>Glomerellaceae</taxon>
        <taxon>Colletotrichum</taxon>
        <taxon>Colletotrichum acutatum species complex</taxon>
    </lineage>
</organism>
<reference evidence="2" key="1">
    <citation type="submission" date="2019-01" db="EMBL/GenBank/DDBJ databases">
        <title>Colletotrichum abscissum LGMF1257.</title>
        <authorList>
            <person name="Baroncelli R."/>
        </authorList>
    </citation>
    <scope>NUCLEOTIDE SEQUENCE</scope>
    <source>
        <strain evidence="2">Ca142</strain>
    </source>
</reference>
<keyword evidence="3" id="KW-1185">Reference proteome</keyword>
<dbReference type="Proteomes" id="UP001056436">
    <property type="component" value="Unassembled WGS sequence"/>
</dbReference>
<feature type="region of interest" description="Disordered" evidence="1">
    <location>
        <begin position="70"/>
        <end position="119"/>
    </location>
</feature>
<sequence length="119" mass="12855">MSKTAHPGVGETTPQTNPPAQIHHPRRGSALIRFRWLRAVSFKGGTSGLLLDGSAARYTGSVKVVKLKAHRHEQGATSGESSYRGGQFIPTWDGYRSTGQQTDVTRASPLTERRDPASA</sequence>
<feature type="region of interest" description="Disordered" evidence="1">
    <location>
        <begin position="1"/>
        <end position="28"/>
    </location>
</feature>
<protein>
    <submittedName>
        <fullName evidence="2">Uncharacterized protein</fullName>
    </submittedName>
</protein>
<evidence type="ECO:0000256" key="1">
    <source>
        <dbReference type="SAM" id="MobiDB-lite"/>
    </source>
</evidence>
<dbReference type="AlphaFoldDB" id="A0A9P9XJM6"/>
<comment type="caution">
    <text evidence="2">The sequence shown here is derived from an EMBL/GenBank/DDBJ whole genome shotgun (WGS) entry which is preliminary data.</text>
</comment>
<evidence type="ECO:0000313" key="3">
    <source>
        <dbReference type="Proteomes" id="UP001056436"/>
    </source>
</evidence>
<accession>A0A9P9XJM6</accession>
<dbReference type="EMBL" id="SDAQ01000019">
    <property type="protein sequence ID" value="KAI3555113.1"/>
    <property type="molecule type" value="Genomic_DNA"/>
</dbReference>
<proteinExistence type="predicted"/>
<evidence type="ECO:0000313" key="2">
    <source>
        <dbReference type="EMBL" id="KAI3555113.1"/>
    </source>
</evidence>
<gene>
    <name evidence="2" type="ORF">CABS02_04561</name>
</gene>